<evidence type="ECO:0000313" key="2">
    <source>
        <dbReference type="Proteomes" id="UP000078454"/>
    </source>
</evidence>
<proteinExistence type="predicted"/>
<sequence length="62" mass="7463">MMLFVNQFYGIVYRNANGTTTVFNARVVARGLNRIRIKFMNERGFIVFRFLFLRQILRFVLI</sequence>
<evidence type="ECO:0000313" key="1">
    <source>
        <dbReference type="EMBL" id="OAS15904.1"/>
    </source>
</evidence>
<comment type="caution">
    <text evidence="1">The sequence shown here is derived from an EMBL/GenBank/DDBJ whole genome shotgun (WGS) entry which is preliminary data.</text>
</comment>
<accession>A0A198A354</accession>
<dbReference type="Proteomes" id="UP000078454">
    <property type="component" value="Unassembled WGS sequence"/>
</dbReference>
<protein>
    <submittedName>
        <fullName evidence="1">Uncharacterized protein</fullName>
    </submittedName>
</protein>
<dbReference type="EMBL" id="LYPB01000078">
    <property type="protein sequence ID" value="OAS15904.1"/>
    <property type="molecule type" value="Genomic_DNA"/>
</dbReference>
<gene>
    <name evidence="1" type="ORF">A8708_09435</name>
</gene>
<organism evidence="1 2">
    <name type="scientific">Paenibacillus oryzisoli</name>
    <dbReference type="NCBI Taxonomy" id="1850517"/>
    <lineage>
        <taxon>Bacteria</taxon>
        <taxon>Bacillati</taxon>
        <taxon>Bacillota</taxon>
        <taxon>Bacilli</taxon>
        <taxon>Bacillales</taxon>
        <taxon>Paenibacillaceae</taxon>
        <taxon>Paenibacillus</taxon>
    </lineage>
</organism>
<reference evidence="1 2" key="1">
    <citation type="submission" date="2016-05" db="EMBL/GenBank/DDBJ databases">
        <title>Paenibacillus sp. 1ZS3-15 nov., isolated from the rhizosphere soil.</title>
        <authorList>
            <person name="Zhang X.X."/>
            <person name="Zhang J."/>
        </authorList>
    </citation>
    <scope>NUCLEOTIDE SEQUENCE [LARGE SCALE GENOMIC DNA]</scope>
    <source>
        <strain evidence="1 2">1ZS3-15</strain>
    </source>
</reference>
<dbReference type="STRING" id="1850517.A8708_09435"/>
<name>A0A198A354_9BACL</name>
<keyword evidence="2" id="KW-1185">Reference proteome</keyword>
<dbReference type="AlphaFoldDB" id="A0A198A354"/>